<evidence type="ECO:0000313" key="3">
    <source>
        <dbReference type="Proteomes" id="UP001143370"/>
    </source>
</evidence>
<organism evidence="2 3">
    <name type="scientific">Ancylobacter dichloromethanicus</name>
    <dbReference type="NCBI Taxonomy" id="518825"/>
    <lineage>
        <taxon>Bacteria</taxon>
        <taxon>Pseudomonadati</taxon>
        <taxon>Pseudomonadota</taxon>
        <taxon>Alphaproteobacteria</taxon>
        <taxon>Hyphomicrobiales</taxon>
        <taxon>Xanthobacteraceae</taxon>
        <taxon>Ancylobacter</taxon>
    </lineage>
</organism>
<accession>A0A9W6N1Q7</accession>
<feature type="region of interest" description="Disordered" evidence="1">
    <location>
        <begin position="1"/>
        <end position="66"/>
    </location>
</feature>
<evidence type="ECO:0000313" key="2">
    <source>
        <dbReference type="EMBL" id="GLK74441.1"/>
    </source>
</evidence>
<feature type="compositionally biased region" description="Acidic residues" evidence="1">
    <location>
        <begin position="1"/>
        <end position="11"/>
    </location>
</feature>
<protein>
    <submittedName>
        <fullName evidence="2">Uncharacterized protein</fullName>
    </submittedName>
</protein>
<evidence type="ECO:0000256" key="1">
    <source>
        <dbReference type="SAM" id="MobiDB-lite"/>
    </source>
</evidence>
<keyword evidence="3" id="KW-1185">Reference proteome</keyword>
<dbReference type="Proteomes" id="UP001143370">
    <property type="component" value="Unassembled WGS sequence"/>
</dbReference>
<reference evidence="2" key="1">
    <citation type="journal article" date="2014" name="Int. J. Syst. Evol. Microbiol.">
        <title>Complete genome sequence of Corynebacterium casei LMG S-19264T (=DSM 44701T), isolated from a smear-ripened cheese.</title>
        <authorList>
            <consortium name="US DOE Joint Genome Institute (JGI-PGF)"/>
            <person name="Walter F."/>
            <person name="Albersmeier A."/>
            <person name="Kalinowski J."/>
            <person name="Ruckert C."/>
        </authorList>
    </citation>
    <scope>NUCLEOTIDE SEQUENCE</scope>
    <source>
        <strain evidence="2">VKM B-2484</strain>
    </source>
</reference>
<comment type="caution">
    <text evidence="2">The sequence shown here is derived from an EMBL/GenBank/DDBJ whole genome shotgun (WGS) entry which is preliminary data.</text>
</comment>
<dbReference type="EMBL" id="BSFJ01000041">
    <property type="protein sequence ID" value="GLK74441.1"/>
    <property type="molecule type" value="Genomic_DNA"/>
</dbReference>
<gene>
    <name evidence="2" type="ORF">GCM10017643_45590</name>
</gene>
<reference evidence="2" key="2">
    <citation type="submission" date="2023-01" db="EMBL/GenBank/DDBJ databases">
        <authorList>
            <person name="Sun Q."/>
            <person name="Evtushenko L."/>
        </authorList>
    </citation>
    <scope>NUCLEOTIDE SEQUENCE</scope>
    <source>
        <strain evidence="2">VKM B-2484</strain>
    </source>
</reference>
<sequence length="66" mass="6630">MITEQSDEDEALGASPSDRSATDGSPDDPIPGSSGKPSGFLNARPPDTPKAEAAGEPAASDSQMLT</sequence>
<dbReference type="AlphaFoldDB" id="A0A9W6N1Q7"/>
<proteinExistence type="predicted"/>
<name>A0A9W6N1Q7_9HYPH</name>